<dbReference type="InterPro" id="IPR027417">
    <property type="entry name" value="P-loop_NTPase"/>
</dbReference>
<dbReference type="SMART" id="SM00490">
    <property type="entry name" value="HELICc"/>
    <property type="match status" value="1"/>
</dbReference>
<evidence type="ECO:0000259" key="3">
    <source>
        <dbReference type="PROSITE" id="PS51192"/>
    </source>
</evidence>
<keyword evidence="2" id="KW-0067">ATP-binding</keyword>
<evidence type="ECO:0000313" key="5">
    <source>
        <dbReference type="EMBL" id="RCG32729.1"/>
    </source>
</evidence>
<dbReference type="InterPro" id="IPR014001">
    <property type="entry name" value="Helicase_ATP-bd"/>
</dbReference>
<dbReference type="InterPro" id="IPR011545">
    <property type="entry name" value="DEAD/DEAH_box_helicase_dom"/>
</dbReference>
<dbReference type="Pfam" id="PF00271">
    <property type="entry name" value="Helicase_C"/>
    <property type="match status" value="1"/>
</dbReference>
<dbReference type="GO" id="GO:0003677">
    <property type="term" value="F:DNA binding"/>
    <property type="evidence" value="ECO:0007669"/>
    <property type="project" value="TreeGrafter"/>
</dbReference>
<dbReference type="Proteomes" id="UP000253094">
    <property type="component" value="Unassembled WGS sequence"/>
</dbReference>
<keyword evidence="1" id="KW-0547">Nucleotide-binding</keyword>
<dbReference type="SMART" id="SM00487">
    <property type="entry name" value="DEXDc"/>
    <property type="match status" value="1"/>
</dbReference>
<keyword evidence="6" id="KW-1185">Reference proteome</keyword>
<name>A0A367FS53_9ACTN</name>
<dbReference type="InterPro" id="IPR052511">
    <property type="entry name" value="ATP-dep_Helicase"/>
</dbReference>
<dbReference type="RefSeq" id="WP_114027361.1">
    <property type="nucleotide sequence ID" value="NZ_QOIL01000002.1"/>
</dbReference>
<reference evidence="5 6" key="1">
    <citation type="submission" date="2018-06" db="EMBL/GenBank/DDBJ databases">
        <title>Sphaerisporangium craniellae sp. nov., isolated from a marine sponge in the South China Sea.</title>
        <authorList>
            <person name="Li L."/>
        </authorList>
    </citation>
    <scope>NUCLEOTIDE SEQUENCE [LARGE SCALE GENOMIC DNA]</scope>
    <source>
        <strain evidence="5 6">CCTCC AA 208026</strain>
    </source>
</reference>
<dbReference type="PROSITE" id="PS51192">
    <property type="entry name" value="HELICASE_ATP_BIND_1"/>
    <property type="match status" value="1"/>
</dbReference>
<dbReference type="OrthoDB" id="9815222at2"/>
<dbReference type="InterPro" id="IPR001650">
    <property type="entry name" value="Helicase_C-like"/>
</dbReference>
<sequence>MTSPSATLHPTLAYHVANTLGWPRLRPLQSASLDPVASGLDALLVAPTAGGKTEAVVFPLLSAMETHGWTGLSVVYLCPLKALLNNLLPRLQAYAGWLGRRVEIWHGDVSGSRRQAILRDPPDLLLTTPESLESMLISRSVDHRRLLGDLRTVVVDEAHAFAKDDRGWHLLSVLERLTHLAGRPLQRIGLSATVGNPQDVLTWLQGSSAGNRPAQVIAPDTATESAPADVELDYVGSLSNAARVIAWFQGEKRLVFCDSRRMVEELGELLRGLGVTTFLSHASLSADERRRAEEAFAEAQDCVIVSTSTLELGIDVGDLDRVIQMNAPWSVASFLQRLGRTGRRAGKKRNCLVLALTHDDLLVCTGLLQLWSTGFVEPIQPPHSPRHVVAQQLLALTLQEGRIGDAMWPDWWAGLAPFEHHSAQPILDHLVQDGFLDEDGSWLQIGPKAEERFGRRHFMDLVAVFTAPPEFTVLHGGKELGRTDPALLTSSVTGPRLLLLAGRTWRVDWIDWRRRRCFVDPVDGTGGEARWSSTGFFGMSFPLTRAMRDVLLGATPPVRLTPRADDGLAKVRAEHADTVHQTGTVIVRTDGDLLWWTWAGYRANATLKATLGPLADPTHRVNDLNIRLRNDLTRSDWHSAVQGLSNDLRYPEVDERALSGLKFSTALPRPMAVETLSMRLADFSAAETALTEPARLMVR</sequence>
<dbReference type="SUPFAM" id="SSF52540">
    <property type="entry name" value="P-loop containing nucleoside triphosphate hydrolases"/>
    <property type="match status" value="1"/>
</dbReference>
<dbReference type="PROSITE" id="PS51194">
    <property type="entry name" value="HELICASE_CTER"/>
    <property type="match status" value="1"/>
</dbReference>
<dbReference type="Gene3D" id="3.40.50.300">
    <property type="entry name" value="P-loop containing nucleotide triphosphate hydrolases"/>
    <property type="match status" value="2"/>
</dbReference>
<keyword evidence="5" id="KW-0378">Hydrolase</keyword>
<evidence type="ECO:0000313" key="6">
    <source>
        <dbReference type="Proteomes" id="UP000253094"/>
    </source>
</evidence>
<dbReference type="GO" id="GO:0016887">
    <property type="term" value="F:ATP hydrolysis activity"/>
    <property type="evidence" value="ECO:0007669"/>
    <property type="project" value="TreeGrafter"/>
</dbReference>
<dbReference type="EMBL" id="QOIL01000002">
    <property type="protein sequence ID" value="RCG32729.1"/>
    <property type="molecule type" value="Genomic_DNA"/>
</dbReference>
<dbReference type="PANTHER" id="PTHR47962:SF5">
    <property type="entry name" value="ATP-DEPENDENT HELICASE LHR-RELATED"/>
    <property type="match status" value="1"/>
</dbReference>
<comment type="caution">
    <text evidence="5">The sequence shown here is derived from an EMBL/GenBank/DDBJ whole genome shotgun (WGS) entry which is preliminary data.</text>
</comment>
<evidence type="ECO:0000259" key="4">
    <source>
        <dbReference type="PROSITE" id="PS51194"/>
    </source>
</evidence>
<organism evidence="5 6">
    <name type="scientific">Sphaerisporangium album</name>
    <dbReference type="NCBI Taxonomy" id="509200"/>
    <lineage>
        <taxon>Bacteria</taxon>
        <taxon>Bacillati</taxon>
        <taxon>Actinomycetota</taxon>
        <taxon>Actinomycetes</taxon>
        <taxon>Streptosporangiales</taxon>
        <taxon>Streptosporangiaceae</taxon>
        <taxon>Sphaerisporangium</taxon>
    </lineage>
</organism>
<dbReference type="AlphaFoldDB" id="A0A367FS53"/>
<proteinExistence type="predicted"/>
<gene>
    <name evidence="5" type="ORF">DQ384_04425</name>
</gene>
<accession>A0A367FS53</accession>
<protein>
    <submittedName>
        <fullName evidence="5">ATP-dependent helicase</fullName>
    </submittedName>
</protein>
<evidence type="ECO:0000256" key="1">
    <source>
        <dbReference type="ARBA" id="ARBA00022741"/>
    </source>
</evidence>
<dbReference type="GO" id="GO:0005524">
    <property type="term" value="F:ATP binding"/>
    <property type="evidence" value="ECO:0007669"/>
    <property type="project" value="UniProtKB-KW"/>
</dbReference>
<dbReference type="PANTHER" id="PTHR47962">
    <property type="entry name" value="ATP-DEPENDENT HELICASE LHR-RELATED-RELATED"/>
    <property type="match status" value="1"/>
</dbReference>
<evidence type="ECO:0000256" key="2">
    <source>
        <dbReference type="ARBA" id="ARBA00022840"/>
    </source>
</evidence>
<dbReference type="GO" id="GO:0004386">
    <property type="term" value="F:helicase activity"/>
    <property type="evidence" value="ECO:0007669"/>
    <property type="project" value="UniProtKB-KW"/>
</dbReference>
<dbReference type="Pfam" id="PF00270">
    <property type="entry name" value="DEAD"/>
    <property type="match status" value="1"/>
</dbReference>
<feature type="domain" description="Helicase ATP-binding" evidence="3">
    <location>
        <begin position="33"/>
        <end position="212"/>
    </location>
</feature>
<feature type="domain" description="Helicase C-terminal" evidence="4">
    <location>
        <begin position="240"/>
        <end position="397"/>
    </location>
</feature>
<keyword evidence="5" id="KW-0347">Helicase</keyword>